<gene>
    <name evidence="12" type="ORF">DJ76_09950</name>
    <name evidence="11" type="ORF">DJ78_11565</name>
    <name evidence="10" type="ORF">DJ79_09600</name>
    <name evidence="9" type="ORF">DJ80_10235</name>
</gene>
<feature type="transmembrane region" description="Helical" evidence="7">
    <location>
        <begin position="152"/>
        <end position="170"/>
    </location>
</feature>
<dbReference type="EMBL" id="NHOZ01000094">
    <property type="protein sequence ID" value="OYR62459.1"/>
    <property type="molecule type" value="Genomic_DNA"/>
</dbReference>
<reference evidence="9" key="2">
    <citation type="submission" date="2017-05" db="EMBL/GenBank/DDBJ databases">
        <authorList>
            <person name="Song R."/>
            <person name="Chenine A.L."/>
            <person name="Ruprecht R.M."/>
        </authorList>
    </citation>
    <scope>NUCLEOTIDE SEQUENCE</scope>
    <source>
        <strain evidence="12">Ec15</strain>
        <strain evidence="11">G37</strain>
        <strain evidence="10">Ga2p</strain>
        <strain evidence="9">Ga36</strain>
    </source>
</reference>
<evidence type="ECO:0000256" key="7">
    <source>
        <dbReference type="RuleBase" id="RU363032"/>
    </source>
</evidence>
<evidence type="ECO:0000256" key="5">
    <source>
        <dbReference type="ARBA" id="ARBA00022989"/>
    </source>
</evidence>
<reference evidence="13 14" key="1">
    <citation type="journal article" date="2014" name="Front. Microbiol.">
        <title>Population and genomic analysis of the genus Halorubrum.</title>
        <authorList>
            <person name="Fullmer M.S."/>
            <person name="Soucy S.M."/>
            <person name="Swithers K.S."/>
            <person name="Makkay A.M."/>
            <person name="Wheeler R."/>
            <person name="Ventosa A."/>
            <person name="Gogarten J.P."/>
            <person name="Papke R.T."/>
        </authorList>
    </citation>
    <scope>NUCLEOTIDE SEQUENCE [LARGE SCALE GENOMIC DNA]</scope>
    <source>
        <strain evidence="12 16">Ec15</strain>
        <strain evidence="11 15">G37</strain>
        <strain evidence="10 13">Ga2p</strain>
        <strain evidence="9 14">Ga36</strain>
    </source>
</reference>
<dbReference type="GO" id="GO:0055085">
    <property type="term" value="P:transmembrane transport"/>
    <property type="evidence" value="ECO:0007669"/>
    <property type="project" value="InterPro"/>
</dbReference>
<feature type="transmembrane region" description="Helical" evidence="7">
    <location>
        <begin position="299"/>
        <end position="320"/>
    </location>
</feature>
<evidence type="ECO:0000256" key="1">
    <source>
        <dbReference type="ARBA" id="ARBA00004651"/>
    </source>
</evidence>
<evidence type="ECO:0000313" key="12">
    <source>
        <dbReference type="EMBL" id="OYR73479.1"/>
    </source>
</evidence>
<dbReference type="InterPro" id="IPR035906">
    <property type="entry name" value="MetI-like_sf"/>
</dbReference>
<evidence type="ECO:0000313" key="9">
    <source>
        <dbReference type="EMBL" id="OYR62459.1"/>
    </source>
</evidence>
<dbReference type="InterPro" id="IPR000515">
    <property type="entry name" value="MetI-like"/>
</dbReference>
<dbReference type="Gene3D" id="1.10.3720.10">
    <property type="entry name" value="MetI-like"/>
    <property type="match status" value="1"/>
</dbReference>
<feature type="transmembrane region" description="Helical" evidence="7">
    <location>
        <begin position="15"/>
        <end position="32"/>
    </location>
</feature>
<evidence type="ECO:0000256" key="2">
    <source>
        <dbReference type="ARBA" id="ARBA00022448"/>
    </source>
</evidence>
<evidence type="ECO:0000313" key="13">
    <source>
        <dbReference type="Proteomes" id="UP000215607"/>
    </source>
</evidence>
<sequence length="328" mass="36239">MANTSSKKAYIATRVRNYLAAFAAILTVNFAIPRVMPGDPTTRFVGPGFTEAARQQLLQEFGLNKPVWEQFLLYLSNTFTGDFGVSFARYPTPVIDLIIERLPRTLYLMGASVTISVVVGIPLGAFAAWNFGEREDLFVTQSSLFFRSIPTFWLAILLVFVFGYVIPWFPISGATSSATHPSFFAYFVDLSYHTVLPVVTMSAYFLAGYTFLMRGSLLDILPENYIKIAESKGLSERQVLFGHAVPPAFPPVLTQLGFQIGRLAGGAVLVETVFSYPGMGQLMFEAVLARDYPVIQATFFFLAVMVLGSMFLAEILYTIIDPRIGGGE</sequence>
<evidence type="ECO:0000256" key="6">
    <source>
        <dbReference type="ARBA" id="ARBA00023136"/>
    </source>
</evidence>
<evidence type="ECO:0000256" key="3">
    <source>
        <dbReference type="ARBA" id="ARBA00022475"/>
    </source>
</evidence>
<keyword evidence="3" id="KW-1003">Cell membrane</keyword>
<dbReference type="EMBL" id="NHPA01000046">
    <property type="protein sequence ID" value="OYR67030.1"/>
    <property type="molecule type" value="Genomic_DNA"/>
</dbReference>
<dbReference type="SUPFAM" id="SSF161098">
    <property type="entry name" value="MetI-like"/>
    <property type="match status" value="1"/>
</dbReference>
<evidence type="ECO:0000313" key="11">
    <source>
        <dbReference type="EMBL" id="OYR69386.1"/>
    </source>
</evidence>
<comment type="subcellular location">
    <subcellularLocation>
        <location evidence="1 7">Cell membrane</location>
        <topology evidence="1 7">Multi-pass membrane protein</topology>
    </subcellularLocation>
</comment>
<dbReference type="Proteomes" id="UP000216758">
    <property type="component" value="Unassembled WGS sequence"/>
</dbReference>
<dbReference type="PANTHER" id="PTHR43376:SF1">
    <property type="entry name" value="OLIGOPEPTIDE TRANSPORT SYSTEM PERMEASE PROTEIN"/>
    <property type="match status" value="1"/>
</dbReference>
<keyword evidence="4 7" id="KW-0812">Transmembrane</keyword>
<keyword evidence="2 7" id="KW-0813">Transport</keyword>
<evidence type="ECO:0000313" key="14">
    <source>
        <dbReference type="Proteomes" id="UP000215731"/>
    </source>
</evidence>
<organism evidence="9 14">
    <name type="scientific">Halorubrum ezzemoulense</name>
    <name type="common">Halorubrum chaoviator</name>
    <dbReference type="NCBI Taxonomy" id="337243"/>
    <lineage>
        <taxon>Archaea</taxon>
        <taxon>Methanobacteriati</taxon>
        <taxon>Methanobacteriota</taxon>
        <taxon>Stenosarchaea group</taxon>
        <taxon>Halobacteria</taxon>
        <taxon>Halobacteriales</taxon>
        <taxon>Haloferacaceae</taxon>
        <taxon>Halorubrum</taxon>
    </lineage>
</organism>
<dbReference type="Proteomes" id="UP000215731">
    <property type="component" value="Unassembled WGS sequence"/>
</dbReference>
<dbReference type="PANTHER" id="PTHR43376">
    <property type="entry name" value="OLIGOPEPTIDE TRANSPORT SYSTEM PERMEASE PROTEIN"/>
    <property type="match status" value="1"/>
</dbReference>
<feature type="domain" description="ABC transmembrane type-1" evidence="8">
    <location>
        <begin position="102"/>
        <end position="313"/>
    </location>
</feature>
<feature type="transmembrane region" description="Helical" evidence="7">
    <location>
        <begin position="190"/>
        <end position="212"/>
    </location>
</feature>
<evidence type="ECO:0000313" key="16">
    <source>
        <dbReference type="Proteomes" id="UP000216925"/>
    </source>
</evidence>
<name>A0A256J0U9_HALEZ</name>
<accession>A0A256J0U9</accession>
<keyword evidence="5 7" id="KW-1133">Transmembrane helix</keyword>
<comment type="similarity">
    <text evidence="7">Belongs to the binding-protein-dependent transport system permease family.</text>
</comment>
<dbReference type="InterPro" id="IPR045621">
    <property type="entry name" value="BPD_transp_1_N"/>
</dbReference>
<dbReference type="EMBL" id="NHPB01000065">
    <property type="protein sequence ID" value="OYR69386.1"/>
    <property type="molecule type" value="Genomic_DNA"/>
</dbReference>
<dbReference type="Pfam" id="PF19300">
    <property type="entry name" value="BPD_transp_1_N"/>
    <property type="match status" value="1"/>
</dbReference>
<dbReference type="Proteomes" id="UP000215607">
    <property type="component" value="Unassembled WGS sequence"/>
</dbReference>
<dbReference type="RefSeq" id="WP_094495144.1">
    <property type="nucleotide sequence ID" value="NZ_JAQLUF010000025.1"/>
</dbReference>
<evidence type="ECO:0000259" key="8">
    <source>
        <dbReference type="PROSITE" id="PS50928"/>
    </source>
</evidence>
<protein>
    <recommendedName>
        <fullName evidence="8">ABC transmembrane type-1 domain-containing protein</fullName>
    </recommendedName>
</protein>
<dbReference type="CDD" id="cd06261">
    <property type="entry name" value="TM_PBP2"/>
    <property type="match status" value="1"/>
</dbReference>
<evidence type="ECO:0000313" key="10">
    <source>
        <dbReference type="EMBL" id="OYR67030.1"/>
    </source>
</evidence>
<dbReference type="Pfam" id="PF00528">
    <property type="entry name" value="BPD_transp_1"/>
    <property type="match status" value="1"/>
</dbReference>
<evidence type="ECO:0000256" key="4">
    <source>
        <dbReference type="ARBA" id="ARBA00022692"/>
    </source>
</evidence>
<proteinExistence type="inferred from homology"/>
<dbReference type="EMBL" id="NHPD01000040">
    <property type="protein sequence ID" value="OYR73479.1"/>
    <property type="molecule type" value="Genomic_DNA"/>
</dbReference>
<dbReference type="GO" id="GO:0005886">
    <property type="term" value="C:plasma membrane"/>
    <property type="evidence" value="ECO:0007669"/>
    <property type="project" value="UniProtKB-SubCell"/>
</dbReference>
<comment type="caution">
    <text evidence="9">The sequence shown here is derived from an EMBL/GenBank/DDBJ whole genome shotgun (WGS) entry which is preliminary data.</text>
</comment>
<keyword evidence="6 7" id="KW-0472">Membrane</keyword>
<dbReference type="AlphaFoldDB" id="A0A256J0U9"/>
<dbReference type="Proteomes" id="UP000216925">
    <property type="component" value="Unassembled WGS sequence"/>
</dbReference>
<feature type="transmembrane region" description="Helical" evidence="7">
    <location>
        <begin position="106"/>
        <end position="131"/>
    </location>
</feature>
<dbReference type="PROSITE" id="PS50928">
    <property type="entry name" value="ABC_TM1"/>
    <property type="match status" value="1"/>
</dbReference>
<evidence type="ECO:0000313" key="15">
    <source>
        <dbReference type="Proteomes" id="UP000216758"/>
    </source>
</evidence>